<dbReference type="PATRIC" id="fig|1544798.3.peg.2002"/>
<feature type="chain" id="PRO_5002331336" evidence="1">
    <location>
        <begin position="21"/>
        <end position="430"/>
    </location>
</feature>
<organism evidence="3 4">
    <name type="scientific">Draconibacterium sediminis</name>
    <dbReference type="NCBI Taxonomy" id="1544798"/>
    <lineage>
        <taxon>Bacteria</taxon>
        <taxon>Pseudomonadati</taxon>
        <taxon>Bacteroidota</taxon>
        <taxon>Bacteroidia</taxon>
        <taxon>Marinilabiliales</taxon>
        <taxon>Prolixibacteraceae</taxon>
        <taxon>Draconibacterium</taxon>
    </lineage>
</organism>
<feature type="domain" description="Beta-lactamase-related" evidence="2">
    <location>
        <begin position="50"/>
        <end position="420"/>
    </location>
</feature>
<dbReference type="Proteomes" id="UP000032544">
    <property type="component" value="Unassembled WGS sequence"/>
</dbReference>
<name>A0A0D8JFD9_9BACT</name>
<dbReference type="InterPro" id="IPR001466">
    <property type="entry name" value="Beta-lactam-related"/>
</dbReference>
<dbReference type="AlphaFoldDB" id="A0A0D8JFD9"/>
<evidence type="ECO:0000256" key="1">
    <source>
        <dbReference type="SAM" id="SignalP"/>
    </source>
</evidence>
<proteinExistence type="predicted"/>
<sequence length="430" mass="48254">MKKLTLLFTLCIFLLGVSNAQTSSIIKSPKLEEMPPESVGISAERLARIDKMCEEEVAKGNLPGIVSLVARNGKIVHWKAYGVANEAGDKMKRDAIFRIASQSKAITSTAVMMLWEEGKFQLDDPISKYIPEFKNQQVLTNFRYSDTTWTGVPVKNEITIRHLLSHTSGIGYGVIDGDERFKMLYKKAGVTDLFTTENITIEESVKKLAKMPLHHEPGAQFTYSEGLDVLGYFIEIVSGMPFDKYLKTHIFDPLGMEDTWFYQPEKNIDRVVEVQTQVNGEWQKYPVTFYDTDYPIKGAKTFFSGGAGLSSTAKDYAIFLQMYLNGGQYKGVRLLSRKTIDVILSNQIGAIRGESDTKFGLAFDLVTEKGQNKGGLGSEGTFNWGGYFNTQYFADPEENVIGIIMKQTQGPVNDVTGWKFRQLVFQTIDD</sequence>
<evidence type="ECO:0000313" key="4">
    <source>
        <dbReference type="Proteomes" id="UP000032544"/>
    </source>
</evidence>
<dbReference type="OrthoDB" id="9805821at2"/>
<dbReference type="Pfam" id="PF00144">
    <property type="entry name" value="Beta-lactamase"/>
    <property type="match status" value="1"/>
</dbReference>
<protein>
    <submittedName>
        <fullName evidence="3">Beta-lactamase</fullName>
    </submittedName>
</protein>
<dbReference type="STRING" id="1544798.LH29_09965"/>
<dbReference type="Gene3D" id="3.40.710.10">
    <property type="entry name" value="DD-peptidase/beta-lactamase superfamily"/>
    <property type="match status" value="1"/>
</dbReference>
<dbReference type="InterPro" id="IPR012338">
    <property type="entry name" value="Beta-lactam/transpept-like"/>
</dbReference>
<accession>A0A0D8JFD9</accession>
<feature type="signal peptide" evidence="1">
    <location>
        <begin position="1"/>
        <end position="20"/>
    </location>
</feature>
<dbReference type="EMBL" id="JRHC01000001">
    <property type="protein sequence ID" value="KJF45640.1"/>
    <property type="molecule type" value="Genomic_DNA"/>
</dbReference>
<keyword evidence="1" id="KW-0732">Signal</keyword>
<dbReference type="InterPro" id="IPR050789">
    <property type="entry name" value="Diverse_Enzym_Activities"/>
</dbReference>
<evidence type="ECO:0000313" key="3">
    <source>
        <dbReference type="EMBL" id="KJF45640.1"/>
    </source>
</evidence>
<gene>
    <name evidence="3" type="ORF">LH29_09965</name>
</gene>
<dbReference type="RefSeq" id="WP_045028129.1">
    <property type="nucleotide sequence ID" value="NZ_JRHC01000001.1"/>
</dbReference>
<keyword evidence="4" id="KW-1185">Reference proteome</keyword>
<comment type="caution">
    <text evidence="3">The sequence shown here is derived from an EMBL/GenBank/DDBJ whole genome shotgun (WGS) entry which is preliminary data.</text>
</comment>
<dbReference type="PANTHER" id="PTHR43283">
    <property type="entry name" value="BETA-LACTAMASE-RELATED"/>
    <property type="match status" value="1"/>
</dbReference>
<dbReference type="PANTHER" id="PTHR43283:SF3">
    <property type="entry name" value="BETA-LACTAMASE FAMILY PROTEIN (AFU_ORTHOLOGUE AFUA_5G07500)"/>
    <property type="match status" value="1"/>
</dbReference>
<dbReference type="SUPFAM" id="SSF56601">
    <property type="entry name" value="beta-lactamase/transpeptidase-like"/>
    <property type="match status" value="1"/>
</dbReference>
<reference evidence="3 4" key="1">
    <citation type="submission" date="2014-09" db="EMBL/GenBank/DDBJ databases">
        <title>Draft Genome Sequence of Draconibacterium sp. JN14CK-3.</title>
        <authorList>
            <person name="Dong C."/>
            <person name="Lai Q."/>
            <person name="Shao Z."/>
        </authorList>
    </citation>
    <scope>NUCLEOTIDE SEQUENCE [LARGE SCALE GENOMIC DNA]</scope>
    <source>
        <strain evidence="3 4">JN14CK-3</strain>
    </source>
</reference>
<evidence type="ECO:0000259" key="2">
    <source>
        <dbReference type="Pfam" id="PF00144"/>
    </source>
</evidence>